<keyword evidence="1" id="KW-0805">Transcription regulation</keyword>
<dbReference type="Gene3D" id="1.10.10.60">
    <property type="entry name" value="Homeodomain-like"/>
    <property type="match status" value="1"/>
</dbReference>
<evidence type="ECO:0000313" key="6">
    <source>
        <dbReference type="Proteomes" id="UP001161388"/>
    </source>
</evidence>
<keyword evidence="6" id="KW-1185">Reference proteome</keyword>
<evidence type="ECO:0000313" key="5">
    <source>
        <dbReference type="EMBL" id="GLQ27391.1"/>
    </source>
</evidence>
<dbReference type="PROSITE" id="PS00041">
    <property type="entry name" value="HTH_ARAC_FAMILY_1"/>
    <property type="match status" value="1"/>
</dbReference>
<feature type="domain" description="HTH araC/xylS-type" evidence="4">
    <location>
        <begin position="231"/>
        <end position="331"/>
    </location>
</feature>
<gene>
    <name evidence="5" type="ORF">GCM10007927_21940</name>
</gene>
<dbReference type="InterPro" id="IPR009057">
    <property type="entry name" value="Homeodomain-like_sf"/>
</dbReference>
<dbReference type="SUPFAM" id="SSF46689">
    <property type="entry name" value="Homeodomain-like"/>
    <property type="match status" value="2"/>
</dbReference>
<dbReference type="EMBL" id="BSNL01000001">
    <property type="protein sequence ID" value="GLQ27391.1"/>
    <property type="molecule type" value="Genomic_DNA"/>
</dbReference>
<name>A0ABQ5VK06_9RHOB</name>
<dbReference type="Pfam" id="PF14525">
    <property type="entry name" value="AraC_binding_2"/>
    <property type="match status" value="1"/>
</dbReference>
<dbReference type="RefSeq" id="WP_284373366.1">
    <property type="nucleotide sequence ID" value="NZ_BAABWP010000001.1"/>
</dbReference>
<dbReference type="Proteomes" id="UP001161388">
    <property type="component" value="Unassembled WGS sequence"/>
</dbReference>
<dbReference type="InterPro" id="IPR020449">
    <property type="entry name" value="Tscrpt_reg_AraC-type_HTH"/>
</dbReference>
<proteinExistence type="predicted"/>
<protein>
    <submittedName>
        <fullName evidence="5">Transcriptional regulator</fullName>
    </submittedName>
</protein>
<keyword evidence="2" id="KW-0238">DNA-binding</keyword>
<dbReference type="PANTHER" id="PTHR46796">
    <property type="entry name" value="HTH-TYPE TRANSCRIPTIONAL ACTIVATOR RHAS-RELATED"/>
    <property type="match status" value="1"/>
</dbReference>
<dbReference type="InterPro" id="IPR018060">
    <property type="entry name" value="HTH_AraC"/>
</dbReference>
<dbReference type="SMART" id="SM00342">
    <property type="entry name" value="HTH_ARAC"/>
    <property type="match status" value="1"/>
</dbReference>
<comment type="caution">
    <text evidence="5">The sequence shown here is derived from an EMBL/GenBank/DDBJ whole genome shotgun (WGS) entry which is preliminary data.</text>
</comment>
<evidence type="ECO:0000256" key="2">
    <source>
        <dbReference type="ARBA" id="ARBA00023125"/>
    </source>
</evidence>
<evidence type="ECO:0000256" key="3">
    <source>
        <dbReference type="ARBA" id="ARBA00023163"/>
    </source>
</evidence>
<evidence type="ECO:0000256" key="1">
    <source>
        <dbReference type="ARBA" id="ARBA00023015"/>
    </source>
</evidence>
<reference evidence="5" key="1">
    <citation type="journal article" date="2014" name="Int. J. Syst. Evol. Microbiol.">
        <title>Complete genome of a new Firmicutes species belonging to the dominant human colonic microbiota ('Ruminococcus bicirculans') reveals two chromosomes and a selective capacity to utilize plant glucans.</title>
        <authorList>
            <consortium name="NISC Comparative Sequencing Program"/>
            <person name="Wegmann U."/>
            <person name="Louis P."/>
            <person name="Goesmann A."/>
            <person name="Henrissat B."/>
            <person name="Duncan S.H."/>
            <person name="Flint H.J."/>
        </authorList>
    </citation>
    <scope>NUCLEOTIDE SEQUENCE</scope>
    <source>
        <strain evidence="5">NBRC 109915</strain>
    </source>
</reference>
<organism evidence="5 6">
    <name type="scientific">Sulfitobacter pacificus</name>
    <dbReference type="NCBI Taxonomy" id="1499314"/>
    <lineage>
        <taxon>Bacteria</taxon>
        <taxon>Pseudomonadati</taxon>
        <taxon>Pseudomonadota</taxon>
        <taxon>Alphaproteobacteria</taxon>
        <taxon>Rhodobacterales</taxon>
        <taxon>Roseobacteraceae</taxon>
        <taxon>Sulfitobacter</taxon>
    </lineage>
</organism>
<accession>A0ABQ5VK06</accession>
<dbReference type="PRINTS" id="PR00032">
    <property type="entry name" value="HTHARAC"/>
</dbReference>
<dbReference type="InterPro" id="IPR018062">
    <property type="entry name" value="HTH_AraC-typ_CS"/>
</dbReference>
<sequence>MNAPLCHTASEPLAGFSLCNSTDVDEVRETVGKRFCDHRLARRSARGGFDARFNHVQGGALGLGYLRYGGDVEIEPGHLDTFYLLQVPIRGKSEVVNGPDRAVTEPGTASMLNPTRPTWMRMTEECEKIMLQIDRITLHSMVERHLDLTLSQPIVFDSLVSFETPGLQHWRRNLTTCVNAASAGGLFGQNNRVSQMLIEEELITGFVQAQPSNVRHFFDKPTPEMTPGHLRRAQNFLHDSASEPVTVADVAKAVGVSVRSLQLSFKKHFGCGPLQYLRQLRLDLVRYELQSAKPDQKIAEIAFGLGFMHLGRFSIAYRQRFGETPSETRRDCGGRKPSQTV</sequence>
<dbReference type="PROSITE" id="PS01124">
    <property type="entry name" value="HTH_ARAC_FAMILY_2"/>
    <property type="match status" value="1"/>
</dbReference>
<dbReference type="Pfam" id="PF12833">
    <property type="entry name" value="HTH_18"/>
    <property type="match status" value="1"/>
</dbReference>
<keyword evidence="3" id="KW-0804">Transcription</keyword>
<evidence type="ECO:0000259" key="4">
    <source>
        <dbReference type="PROSITE" id="PS01124"/>
    </source>
</evidence>
<dbReference type="InterPro" id="IPR050204">
    <property type="entry name" value="AraC_XylS_family_regulators"/>
</dbReference>
<dbReference type="InterPro" id="IPR035418">
    <property type="entry name" value="AraC-bd_2"/>
</dbReference>
<reference evidence="5" key="2">
    <citation type="submission" date="2023-01" db="EMBL/GenBank/DDBJ databases">
        <title>Draft genome sequence of Sulfitobacter pacificus strain NBRC 109915.</title>
        <authorList>
            <person name="Sun Q."/>
            <person name="Mori K."/>
        </authorList>
    </citation>
    <scope>NUCLEOTIDE SEQUENCE</scope>
    <source>
        <strain evidence="5">NBRC 109915</strain>
    </source>
</reference>
<dbReference type="PANTHER" id="PTHR46796:SF12">
    <property type="entry name" value="HTH-TYPE DNA-BINDING TRANSCRIPTIONAL ACTIVATOR EUTR"/>
    <property type="match status" value="1"/>
</dbReference>